<feature type="region of interest" description="Disordered" evidence="1">
    <location>
        <begin position="1"/>
        <end position="24"/>
    </location>
</feature>
<evidence type="ECO:0000313" key="2">
    <source>
        <dbReference type="Proteomes" id="UP000050640"/>
    </source>
</evidence>
<accession>A0A0R3RNJ7</accession>
<dbReference type="Proteomes" id="UP000050640">
    <property type="component" value="Unplaced"/>
</dbReference>
<keyword evidence="2" id="KW-1185">Reference proteome</keyword>
<proteinExistence type="predicted"/>
<sequence>LASRSFDNQKQKYQQDDQKKVNEEEKKLAKAEGIALSIPGSLQTVLENLPLVYNADDKSLQQSAIHETIQPYLVSFVSETEIMGRIVALRVGKK</sequence>
<dbReference type="AlphaFoldDB" id="A0A0R3RNJ7"/>
<dbReference type="WBParaSite" id="EEL_0000305701-mRNA-1">
    <property type="protein sequence ID" value="EEL_0000305701-mRNA-1"/>
    <property type="gene ID" value="EEL_0000305701"/>
</dbReference>
<organism evidence="2 3">
    <name type="scientific">Elaeophora elaphi</name>
    <dbReference type="NCBI Taxonomy" id="1147741"/>
    <lineage>
        <taxon>Eukaryota</taxon>
        <taxon>Metazoa</taxon>
        <taxon>Ecdysozoa</taxon>
        <taxon>Nematoda</taxon>
        <taxon>Chromadorea</taxon>
        <taxon>Rhabditida</taxon>
        <taxon>Spirurina</taxon>
        <taxon>Spiruromorpha</taxon>
        <taxon>Filarioidea</taxon>
        <taxon>Onchocercidae</taxon>
        <taxon>Elaeophora</taxon>
    </lineage>
</organism>
<protein>
    <submittedName>
        <fullName evidence="3">DUF3340 domain-containing protein</fullName>
    </submittedName>
</protein>
<feature type="compositionally biased region" description="Basic and acidic residues" evidence="1">
    <location>
        <begin position="7"/>
        <end position="24"/>
    </location>
</feature>
<name>A0A0R3RNJ7_9BILA</name>
<evidence type="ECO:0000256" key="1">
    <source>
        <dbReference type="SAM" id="MobiDB-lite"/>
    </source>
</evidence>
<reference evidence="3" key="1">
    <citation type="submission" date="2017-02" db="UniProtKB">
        <authorList>
            <consortium name="WormBaseParasite"/>
        </authorList>
    </citation>
    <scope>IDENTIFICATION</scope>
</reference>
<evidence type="ECO:0000313" key="3">
    <source>
        <dbReference type="WBParaSite" id="EEL_0000305701-mRNA-1"/>
    </source>
</evidence>
<dbReference type="STRING" id="1147741.A0A0R3RNJ7"/>